<protein>
    <recommendedName>
        <fullName evidence="3">Outer membrane protein beta-barrel domain-containing protein</fullName>
    </recommendedName>
</protein>
<evidence type="ECO:0000313" key="2">
    <source>
        <dbReference type="Proteomes" id="UP000321907"/>
    </source>
</evidence>
<accession>A0A5C7FDX6</accession>
<proteinExistence type="predicted"/>
<comment type="caution">
    <text evidence="1">The sequence shown here is derived from an EMBL/GenBank/DDBJ whole genome shotgun (WGS) entry which is preliminary data.</text>
</comment>
<organism evidence="1 2">
    <name type="scientific">Neolewinella aurantiaca</name>
    <dbReference type="NCBI Taxonomy" id="2602767"/>
    <lineage>
        <taxon>Bacteria</taxon>
        <taxon>Pseudomonadati</taxon>
        <taxon>Bacteroidota</taxon>
        <taxon>Saprospiria</taxon>
        <taxon>Saprospirales</taxon>
        <taxon>Lewinellaceae</taxon>
        <taxon>Neolewinella</taxon>
    </lineage>
</organism>
<evidence type="ECO:0008006" key="3">
    <source>
        <dbReference type="Google" id="ProtNLM"/>
    </source>
</evidence>
<dbReference type="AlphaFoldDB" id="A0A5C7FDX6"/>
<name>A0A5C7FDX6_9BACT</name>
<dbReference type="EMBL" id="VOXD01000015">
    <property type="protein sequence ID" value="TXF89254.1"/>
    <property type="molecule type" value="Genomic_DNA"/>
</dbReference>
<reference evidence="1 2" key="1">
    <citation type="submission" date="2019-08" db="EMBL/GenBank/DDBJ databases">
        <title>Lewinella sp. strain SSH13 Genome sequencing and assembly.</title>
        <authorList>
            <person name="Kim I."/>
        </authorList>
    </citation>
    <scope>NUCLEOTIDE SEQUENCE [LARGE SCALE GENOMIC DNA]</scope>
    <source>
        <strain evidence="1 2">SSH13</strain>
    </source>
</reference>
<evidence type="ECO:0000313" key="1">
    <source>
        <dbReference type="EMBL" id="TXF89254.1"/>
    </source>
</evidence>
<sequence>MTTTQPLNIVLVLILAISFPPILFAQFELSARVGQEWLIIDEPSPRSDAYVILQAPFADRSTAISISGEQTIMDKVSLGLDLQYAAFAFDIEEQGIIAYRESGFKVFRPWLYISYIYNDALTFSLGPSVTLLSNEYKEADNFQLEVGNFNTSILNGTSQVTYHYRNFGLSVRGSVGIAYLNPGFSGNYNAFSSIGAYLSYRLVFD</sequence>
<dbReference type="Proteomes" id="UP000321907">
    <property type="component" value="Unassembled WGS sequence"/>
</dbReference>
<gene>
    <name evidence="1" type="ORF">FUA23_10915</name>
</gene>
<keyword evidence="2" id="KW-1185">Reference proteome</keyword>
<dbReference type="RefSeq" id="WP_147930780.1">
    <property type="nucleotide sequence ID" value="NZ_VOXD01000015.1"/>
</dbReference>